<evidence type="ECO:0000256" key="2">
    <source>
        <dbReference type="ARBA" id="ARBA00005927"/>
    </source>
</evidence>
<feature type="compositionally biased region" description="Polar residues" evidence="11">
    <location>
        <begin position="669"/>
        <end position="700"/>
    </location>
</feature>
<evidence type="ECO:0000256" key="9">
    <source>
        <dbReference type="ARBA" id="ARBA00024687"/>
    </source>
</evidence>
<dbReference type="EMBL" id="LFMY01000002">
    <property type="protein sequence ID" value="OKL63109.1"/>
    <property type="molecule type" value="Genomic_DNA"/>
</dbReference>
<evidence type="ECO:0000256" key="3">
    <source>
        <dbReference type="ARBA" id="ARBA00022448"/>
    </source>
</evidence>
<dbReference type="GO" id="GO:0005789">
    <property type="term" value="C:endoplasmic reticulum membrane"/>
    <property type="evidence" value="ECO:0007669"/>
    <property type="project" value="UniProtKB-SubCell"/>
</dbReference>
<feature type="compositionally biased region" description="Polar residues" evidence="11">
    <location>
        <begin position="108"/>
        <end position="118"/>
    </location>
</feature>
<evidence type="ECO:0000256" key="11">
    <source>
        <dbReference type="SAM" id="MobiDB-lite"/>
    </source>
</evidence>
<dbReference type="CDD" id="cd09233">
    <property type="entry name" value="ACE1-Sec16-like"/>
    <property type="match status" value="1"/>
</dbReference>
<feature type="compositionally biased region" description="Polar residues" evidence="11">
    <location>
        <begin position="407"/>
        <end position="423"/>
    </location>
</feature>
<feature type="compositionally biased region" description="Polar residues" evidence="11">
    <location>
        <begin position="179"/>
        <end position="192"/>
    </location>
</feature>
<feature type="compositionally biased region" description="Polar residues" evidence="11">
    <location>
        <begin position="624"/>
        <end position="638"/>
    </location>
</feature>
<evidence type="ECO:0000259" key="14">
    <source>
        <dbReference type="Pfam" id="PF12935"/>
    </source>
</evidence>
<sequence>MSRLAENLTTPSWNPALRPEDAPGASVAESIQAPTMESPFPSEETSANVTTTEENPIDSKVSTTDERNENAAPTDELPDPNVPSEEVLTDTSPEETKPHEINWDKETSVTWDLQSQDPFSREDIAGRTNSFPPMENKLEAVDDDEPLASQEEPNAPEPLHGLRIEEQGEPDPVSHTDLGESNNGFWEANGNNVEDDEDGFFDQLKTQTKPIYIPPEAESRFEEGVPLVENEPHPQPEIANQNEPRLDDVFADDDGDDFFASTTAADATTSEIPAVTRKSTHDVLGSLNASIPDSPVENPVAAPGVSEEEDLAARWEAELDDDDDLLLEDDSAHQTQGQVEEPQEVDLPNGVSAADSWSQHGVPQPAATSNYANPYAPHQPSSSELLQGLPNAYTPAAVPTATPFGVLQNQPDSQPAPKSQSFVDQAREGYKSPYDLPESLARSRRPAAPRKTVPPPSSTTPGPSPSIPPSSFAPVINPTPSQTNVPSPVSSATSAPKNFFEELPPPVPKPRPASRTSGYVPSPVVASNAPVPNAPIVPLPVSSALSPAQPASDNLYQDQLQAPERIGPYANLNVPAPPAGPGIGPRYSPKPPSVTTSKSPVYPRYSPAPASSNAPSTARPRYVSQPSNLPFQPRTSSPLAHHEKTAYEAQQRQSRPSTSAGPSSLAYPMSTNHVRGSFSVPTTQLPAETTQDLPPDSQLSMSAFNAQKNPYAPGFPSEPPRRSSTEYSYLPGTGTAQSHIPPISNDVGFAPPRRSQTQSPGKQSFGANPVRTTIEPVQRPASVHAPSSPTKTSNIYTIPSVASATREIPELNFMPPTDGRELDPLQRWKGAPVFKFGFGGMVSSCFPQHIPRYTAGQMTPMIQPAPGEAKVRQFKQILPFDGDILQYPGPLKVKSKKKDVIAWLSSRIAALENEGMPSSLHSEPNGYKRHDEKILLWKLLKILVENDGALEGSNDIQKSLRSIVSPELESTNQNQAFDSGVASGSYQSADGSLSPEPIASNILGHIKNDLLVGDREKAVWRAVDNRLWGHAMILSSTLDKALWKQVTQEFVRREVRSAGGNIESLSALYAVISGNIEESIDELVPPSARLGLQMVSKEGQGISKNAVDGLDRWRETLGLILNNRSAGDHQALSAMGQLLASYGRIEASHVCYLFAKAFSQRPIVGGADDPQSSIVLIGTDHLKYSTTFFRDEDAIALTEVYEFATSVLAGNTAAALPYLQPFKLQHAYILAEKGFRNEALQYCEAIGSVLRASTKPSPYFHQRLFAEIDELATRLKQAPGDGSSSWMSKPNMEKVSGSMWARFSSFVAGDESDGASNGSMMDADVGPFAKVTEAATISRPPSVSDVYGSYPAAQPASNAFSRYAPANQFAPSSSPEQYRGRSSMESQRSPSIGVNYNQRRGSQEPATPVDPTSPYNYASSNNYSSPTSYPFHSTPPQSSYVPLAPVEEDLPTQPQQPYPAAPQKSALTSGLQASPERFGQPLTEQKDEVVEAEIPHYGGYEPPSMSSYQPPSYEPDFGVATDGPAQEEAEKDEYEPKKKSFMDDEDEDDLAARAEAIQKAEKARRDREADEAVRKAAEADAQRAPAPKKSWFGGWWGGKKDGDSSGGPIRAKLGEENSFYYDPELKKWVNKKDPNSATVSARATPPPPKGPVPQSRSVSTSSIMPGPPVLQRPPSVPQPGTAPNSRPSTGAGAPPYGTSAALDGPNGLPRAASTTPAGAIPPSPSLQLPRPSTTSLSNASSIDDLLGAPQARKGGTVKSKKKGRGYVDVMAK</sequence>
<feature type="compositionally biased region" description="Pro residues" evidence="11">
    <location>
        <begin position="1665"/>
        <end position="1677"/>
    </location>
</feature>
<evidence type="ECO:0000313" key="16">
    <source>
        <dbReference type="Proteomes" id="UP000214365"/>
    </source>
</evidence>
<evidence type="ECO:0000256" key="5">
    <source>
        <dbReference type="ARBA" id="ARBA00022892"/>
    </source>
</evidence>
<feature type="region of interest" description="Disordered" evidence="11">
    <location>
        <begin position="285"/>
        <end position="700"/>
    </location>
</feature>
<evidence type="ECO:0000259" key="13">
    <source>
        <dbReference type="Pfam" id="PF12932"/>
    </source>
</evidence>
<feature type="compositionally biased region" description="Basic and acidic residues" evidence="11">
    <location>
        <begin position="1550"/>
        <end position="1581"/>
    </location>
</feature>
<dbReference type="GO" id="GO:0006914">
    <property type="term" value="P:autophagy"/>
    <property type="evidence" value="ECO:0007669"/>
    <property type="project" value="UniProtKB-KW"/>
</dbReference>
<feature type="domain" description="Sec16 N-terminal" evidence="14">
    <location>
        <begin position="184"/>
        <end position="298"/>
    </location>
</feature>
<keyword evidence="3 10" id="KW-0813">Transport</keyword>
<feature type="compositionally biased region" description="Basic and acidic residues" evidence="11">
    <location>
        <begin position="160"/>
        <end position="178"/>
    </location>
</feature>
<evidence type="ECO:0000259" key="12">
    <source>
        <dbReference type="Pfam" id="PF12931"/>
    </source>
</evidence>
<feature type="compositionally biased region" description="Polar residues" evidence="11">
    <location>
        <begin position="1383"/>
        <end position="1400"/>
    </location>
</feature>
<evidence type="ECO:0000256" key="10">
    <source>
        <dbReference type="RuleBase" id="RU364101"/>
    </source>
</evidence>
<dbReference type="Pfam" id="PF12931">
    <property type="entry name" value="TPR_Sec16"/>
    <property type="match status" value="1"/>
</dbReference>
<keyword evidence="8 10" id="KW-0472">Membrane</keyword>
<dbReference type="GO" id="GO:0007030">
    <property type="term" value="P:Golgi organization"/>
    <property type="evidence" value="ECO:0007669"/>
    <property type="project" value="TreeGrafter"/>
</dbReference>
<dbReference type="GO" id="GO:0016192">
    <property type="term" value="P:vesicle-mediated transport"/>
    <property type="evidence" value="ECO:0007669"/>
    <property type="project" value="UniProtKB-KW"/>
</dbReference>
<feature type="region of interest" description="Disordered" evidence="11">
    <location>
        <begin position="1629"/>
        <end position="1772"/>
    </location>
</feature>
<evidence type="ECO:0000256" key="8">
    <source>
        <dbReference type="ARBA" id="ARBA00023136"/>
    </source>
</evidence>
<evidence type="ECO:0000256" key="4">
    <source>
        <dbReference type="ARBA" id="ARBA00022824"/>
    </source>
</evidence>
<dbReference type="GO" id="GO:0070971">
    <property type="term" value="C:endoplasmic reticulum exit site"/>
    <property type="evidence" value="ECO:0007669"/>
    <property type="project" value="TreeGrafter"/>
</dbReference>
<feature type="compositionally biased region" description="Low complexity" evidence="11">
    <location>
        <begin position="1412"/>
        <end position="1430"/>
    </location>
</feature>
<evidence type="ECO:0000256" key="1">
    <source>
        <dbReference type="ARBA" id="ARBA00004397"/>
    </source>
</evidence>
<feature type="domain" description="Sec16 N-terminal" evidence="14">
    <location>
        <begin position="306"/>
        <end position="377"/>
    </location>
</feature>
<feature type="compositionally biased region" description="Low complexity" evidence="11">
    <location>
        <begin position="485"/>
        <end position="496"/>
    </location>
</feature>
<feature type="compositionally biased region" description="Polar residues" evidence="11">
    <location>
        <begin position="543"/>
        <end position="560"/>
    </location>
</feature>
<dbReference type="PANTHER" id="PTHR13402:SF6">
    <property type="entry name" value="SECRETORY 16, ISOFORM I"/>
    <property type="match status" value="1"/>
</dbReference>
<keyword evidence="4 10" id="KW-0256">Endoplasmic reticulum</keyword>
<feature type="region of interest" description="Disordered" evidence="11">
    <location>
        <begin position="228"/>
        <end position="258"/>
    </location>
</feature>
<dbReference type="PANTHER" id="PTHR13402">
    <property type="entry name" value="RGPR-RELATED"/>
    <property type="match status" value="1"/>
</dbReference>
<dbReference type="Pfam" id="PF12932">
    <property type="entry name" value="Sec16"/>
    <property type="match status" value="1"/>
</dbReference>
<comment type="subcellular location">
    <subcellularLocation>
        <location evidence="1">Endoplasmic reticulum membrane</location>
        <topology evidence="1">Peripheral membrane protein</topology>
        <orientation evidence="1">Cytoplasmic side</orientation>
    </subcellularLocation>
</comment>
<dbReference type="InterPro" id="IPR024340">
    <property type="entry name" value="Sec16_CCD"/>
</dbReference>
<feature type="compositionally biased region" description="Polar residues" evidence="11">
    <location>
        <begin position="754"/>
        <end position="766"/>
    </location>
</feature>
<dbReference type="Gene3D" id="1.25.40.1030">
    <property type="match status" value="1"/>
</dbReference>
<name>A0A1Q5QBG3_TALAT</name>
<feature type="compositionally biased region" description="Low complexity" evidence="11">
    <location>
        <begin position="520"/>
        <end position="531"/>
    </location>
</feature>
<dbReference type="GO" id="GO:0012507">
    <property type="term" value="C:ER to Golgi transport vesicle membrane"/>
    <property type="evidence" value="ECO:0007669"/>
    <property type="project" value="TreeGrafter"/>
</dbReference>
<feature type="compositionally biased region" description="Polar residues" evidence="11">
    <location>
        <begin position="648"/>
        <end position="662"/>
    </location>
</feature>
<dbReference type="Proteomes" id="UP000214365">
    <property type="component" value="Unassembled WGS sequence"/>
</dbReference>
<feature type="domain" description="Sec16 Sec23-binding" evidence="12">
    <location>
        <begin position="1006"/>
        <end position="1310"/>
    </location>
</feature>
<keyword evidence="7 10" id="KW-0072">Autophagy</keyword>
<feature type="compositionally biased region" description="Polar residues" evidence="11">
    <location>
        <begin position="355"/>
        <end position="372"/>
    </location>
</feature>
<dbReference type="OrthoDB" id="8918678at2759"/>
<dbReference type="GO" id="GO:0070973">
    <property type="term" value="P:protein localization to endoplasmic reticulum exit site"/>
    <property type="evidence" value="ECO:0007669"/>
    <property type="project" value="TreeGrafter"/>
</dbReference>
<gene>
    <name evidence="15" type="ORF">UA08_01392</name>
</gene>
<comment type="caution">
    <text evidence="15">The sequence shown here is derived from an EMBL/GenBank/DDBJ whole genome shotgun (WGS) entry which is preliminary data.</text>
</comment>
<feature type="compositionally biased region" description="Acidic residues" evidence="11">
    <location>
        <begin position="318"/>
        <end position="329"/>
    </location>
</feature>
<evidence type="ECO:0000256" key="6">
    <source>
        <dbReference type="ARBA" id="ARBA00022927"/>
    </source>
</evidence>
<organism evidence="15 16">
    <name type="scientific">Talaromyces atroroseus</name>
    <dbReference type="NCBI Taxonomy" id="1441469"/>
    <lineage>
        <taxon>Eukaryota</taxon>
        <taxon>Fungi</taxon>
        <taxon>Dikarya</taxon>
        <taxon>Ascomycota</taxon>
        <taxon>Pezizomycotina</taxon>
        <taxon>Eurotiomycetes</taxon>
        <taxon>Eurotiomycetidae</taxon>
        <taxon>Eurotiales</taxon>
        <taxon>Trichocomaceae</taxon>
        <taxon>Talaromyces</taxon>
        <taxon>Talaromyces sect. Trachyspermi</taxon>
    </lineage>
</organism>
<accession>A0A1Q5QBG3</accession>
<feature type="compositionally biased region" description="Low complexity" evidence="11">
    <location>
        <begin position="394"/>
        <end position="403"/>
    </location>
</feature>
<dbReference type="RefSeq" id="XP_020123230.1">
    <property type="nucleotide sequence ID" value="XM_020261051.1"/>
</dbReference>
<feature type="region of interest" description="Disordered" evidence="11">
    <location>
        <begin position="1"/>
        <end position="198"/>
    </location>
</feature>
<dbReference type="FunFam" id="1.25.40.1030:FF:000008">
    <property type="entry name" value="Protein transport protein sec16"/>
    <property type="match status" value="1"/>
</dbReference>
<feature type="compositionally biased region" description="Low complexity" evidence="11">
    <location>
        <begin position="593"/>
        <end position="621"/>
    </location>
</feature>
<dbReference type="InterPro" id="IPR024298">
    <property type="entry name" value="Sec16_Sec23-bd"/>
</dbReference>
<keyword evidence="6 10" id="KW-0653">Protein transport</keyword>
<feature type="region of interest" description="Disordered" evidence="11">
    <location>
        <begin position="734"/>
        <end position="769"/>
    </location>
</feature>
<proteinExistence type="inferred from homology"/>
<feature type="compositionally biased region" description="Low complexity" evidence="11">
    <location>
        <begin position="1500"/>
        <end position="1515"/>
    </location>
</feature>
<comment type="function">
    <text evidence="9 10">Involved in the initiation of assembly of the COPII coat required for the formation of transport vesicles from the endoplasmic reticulum (ER) and the selection of cargo molecules. Also involved in autophagy.</text>
</comment>
<feature type="region of interest" description="Disordered" evidence="11">
    <location>
        <begin position="1367"/>
        <end position="1617"/>
    </location>
</feature>
<dbReference type="STRING" id="1441469.A0A1Q5QBG3"/>
<dbReference type="GeneID" id="31001147"/>
<feature type="compositionally biased region" description="Low complexity" evidence="11">
    <location>
        <begin position="1725"/>
        <end position="1737"/>
    </location>
</feature>
<protein>
    <recommendedName>
        <fullName evidence="10">Protein transport protein sec16</fullName>
    </recommendedName>
</protein>
<comment type="similarity">
    <text evidence="2 10">Belongs to the SEC16 family.</text>
</comment>
<feature type="compositionally biased region" description="Low complexity" evidence="11">
    <location>
        <begin position="1582"/>
        <end position="1593"/>
    </location>
</feature>
<dbReference type="GO" id="GO:0015031">
    <property type="term" value="P:protein transport"/>
    <property type="evidence" value="ECO:0007669"/>
    <property type="project" value="UniProtKB-KW"/>
</dbReference>
<feature type="domain" description="Sec16 central conserved" evidence="13">
    <location>
        <begin position="831"/>
        <end position="948"/>
    </location>
</feature>
<dbReference type="InterPro" id="IPR024468">
    <property type="entry name" value="Sec16_N"/>
</dbReference>
<reference evidence="15 16" key="1">
    <citation type="submission" date="2015-06" db="EMBL/GenBank/DDBJ databases">
        <title>Talaromyces atroroseus IBT 11181 draft genome.</title>
        <authorList>
            <person name="Rasmussen K.B."/>
            <person name="Rasmussen S."/>
            <person name="Petersen B."/>
            <person name="Sicheritz-Ponten T."/>
            <person name="Mortensen U.H."/>
            <person name="Thrane U."/>
        </authorList>
    </citation>
    <scope>NUCLEOTIDE SEQUENCE [LARGE SCALE GENOMIC DNA]</scope>
    <source>
        <strain evidence="15 16">IBT 11181</strain>
    </source>
</reference>
<keyword evidence="16" id="KW-1185">Reference proteome</keyword>
<feature type="compositionally biased region" description="Pro residues" evidence="11">
    <location>
        <begin position="452"/>
        <end position="468"/>
    </location>
</feature>
<keyword evidence="5 10" id="KW-0931">ER-Golgi transport</keyword>
<feature type="compositionally biased region" description="Polar residues" evidence="11">
    <location>
        <begin position="1654"/>
        <end position="1663"/>
    </location>
</feature>
<evidence type="ECO:0000256" key="7">
    <source>
        <dbReference type="ARBA" id="ARBA00023006"/>
    </source>
</evidence>
<feature type="compositionally biased region" description="Basic and acidic residues" evidence="11">
    <location>
        <begin position="94"/>
        <end position="107"/>
    </location>
</feature>
<feature type="compositionally biased region" description="Polar residues" evidence="11">
    <location>
        <begin position="43"/>
        <end position="54"/>
    </location>
</feature>
<dbReference type="Pfam" id="PF12935">
    <property type="entry name" value="Sec16_N"/>
    <property type="match status" value="2"/>
</dbReference>
<evidence type="ECO:0000313" key="15">
    <source>
        <dbReference type="EMBL" id="OKL63109.1"/>
    </source>
</evidence>